<dbReference type="GO" id="GO:0031462">
    <property type="term" value="C:Cul2-RING ubiquitin ligase complex"/>
    <property type="evidence" value="ECO:0007669"/>
    <property type="project" value="TreeGrafter"/>
</dbReference>
<dbReference type="InterPro" id="IPR011990">
    <property type="entry name" value="TPR-like_helical_dom_sf"/>
</dbReference>
<protein>
    <recommendedName>
        <fullName evidence="1">CARD domain-containing protein</fullName>
    </recommendedName>
</protein>
<dbReference type="OrthoDB" id="9996794at2759"/>
<dbReference type="GO" id="GO:0043161">
    <property type="term" value="P:proteasome-mediated ubiquitin-dependent protein catabolic process"/>
    <property type="evidence" value="ECO:0007669"/>
    <property type="project" value="TreeGrafter"/>
</dbReference>
<dbReference type="Gene3D" id="1.10.533.10">
    <property type="entry name" value="Death Domain, Fas"/>
    <property type="match status" value="1"/>
</dbReference>
<dbReference type="InterPro" id="IPR011029">
    <property type="entry name" value="DEATH-like_dom_sf"/>
</dbReference>
<dbReference type="EMBL" id="CAJPWZ010001076">
    <property type="protein sequence ID" value="CAG2207470.1"/>
    <property type="molecule type" value="Genomic_DNA"/>
</dbReference>
<dbReference type="AlphaFoldDB" id="A0A8S3RFZ1"/>
<comment type="caution">
    <text evidence="2">The sequence shown here is derived from an EMBL/GenBank/DDBJ whole genome shotgun (WGS) entry which is preliminary data.</text>
</comment>
<dbReference type="GO" id="GO:0006886">
    <property type="term" value="P:intracellular protein transport"/>
    <property type="evidence" value="ECO:0007669"/>
    <property type="project" value="InterPro"/>
</dbReference>
<evidence type="ECO:0000313" key="2">
    <source>
        <dbReference type="EMBL" id="CAG2207470.1"/>
    </source>
</evidence>
<dbReference type="InterPro" id="IPR001315">
    <property type="entry name" value="CARD"/>
</dbReference>
<dbReference type="GO" id="GO:1990756">
    <property type="term" value="F:ubiquitin-like ligase-substrate adaptor activity"/>
    <property type="evidence" value="ECO:0007669"/>
    <property type="project" value="TreeGrafter"/>
</dbReference>
<dbReference type="CDD" id="cd01671">
    <property type="entry name" value="CARD"/>
    <property type="match status" value="1"/>
</dbReference>
<proteinExistence type="predicted"/>
<evidence type="ECO:0000259" key="1">
    <source>
        <dbReference type="PROSITE" id="PS50209"/>
    </source>
</evidence>
<name>A0A8S3RFZ1_MYTED</name>
<evidence type="ECO:0000313" key="3">
    <source>
        <dbReference type="Proteomes" id="UP000683360"/>
    </source>
</evidence>
<dbReference type="PANTHER" id="PTHR46575">
    <property type="entry name" value="AMYLOID PROTEIN-BINDING PROTEIN 2"/>
    <property type="match status" value="1"/>
</dbReference>
<dbReference type="GO" id="GO:0042981">
    <property type="term" value="P:regulation of apoptotic process"/>
    <property type="evidence" value="ECO:0007669"/>
    <property type="project" value="InterPro"/>
</dbReference>
<dbReference type="Pfam" id="PF00619">
    <property type="entry name" value="CARD"/>
    <property type="match status" value="1"/>
</dbReference>
<accession>A0A8S3RFZ1</accession>
<feature type="domain" description="CARD" evidence="1">
    <location>
        <begin position="31"/>
        <end position="85"/>
    </location>
</feature>
<organism evidence="2 3">
    <name type="scientific">Mytilus edulis</name>
    <name type="common">Blue mussel</name>
    <dbReference type="NCBI Taxonomy" id="6550"/>
    <lineage>
        <taxon>Eukaryota</taxon>
        <taxon>Metazoa</taxon>
        <taxon>Spiralia</taxon>
        <taxon>Lophotrochozoa</taxon>
        <taxon>Mollusca</taxon>
        <taxon>Bivalvia</taxon>
        <taxon>Autobranchia</taxon>
        <taxon>Pteriomorphia</taxon>
        <taxon>Mytilida</taxon>
        <taxon>Mytiloidea</taxon>
        <taxon>Mytilidae</taxon>
        <taxon>Mytilinae</taxon>
        <taxon>Mytilus</taxon>
    </lineage>
</organism>
<dbReference type="Proteomes" id="UP000683360">
    <property type="component" value="Unassembled WGS sequence"/>
</dbReference>
<dbReference type="InterPro" id="IPR042476">
    <property type="entry name" value="APPBP2"/>
</dbReference>
<sequence>MIRRNTFILEQPKVEEPVVMSGKDRQNIMRLRINRIAIVQELRVEYILNYLKDCGVINEDDQRKIDMGTTPSDKARRLVDLLPSKTHIQDWYQSFREALLNPEGGPEVKKRCKAMVEFLDNTVIHRPTSQNSRFSGSDASSMKLPHYEPLPMIHDKEPRKSIPQNVLNLESERHKGTVMAAKEDYTAEKGVRDVVPEREDKMIPWSSDQMDSMTLVKGFFQQWVTTPDNFRSLIQVPEDHFKRLQESSALEDKEQLAAETKTLEKMRKLELVTVMARRKLLPEGFELCMCDVVHEVLFDKDNYHYYFKYLKNLELSDVNLMVDVVSSFASIMNNMEPTKGGVNMEQAVKLGFNLIDFVAEYGYFTQAEVIMTVLLMVLNKSQNMDTWMAKYKGLVKLMHFRNMNYDFQGVQMAYNLSNELMWKIDMMSFGQDLVDKGEYFIELSTLMLEYGSANTSFGYIQKAMKEVKTEDPANIVHALCQAVMVYSAKWSIKRAETLAVEAVQQAKEHFGCRHPLYIKALLHFCHFSSEFKQDQPGVDVAKHTLDTAKIVYGCETIQLALAHRALAKALLVVQKFDNMDYHYHATEALRMARGLLPDKHPMLHLFLHTSASALQWKALHSSKDLQNSTLRLAETQAIDALEIVAIHYSEISLCTARMCVLLGQIKSKMDMVEEADELLHRAIIYMKLCQPENSNYLLLAMATLATLHKIFNKPKEAVNLFSHVVTHVDSSGVYLKWVHVCYDHLINTLQSLNQNKEADEFQIQLSQWLRDNPVYDKQITMEDLTAKPEPFSKFLDNFNVWEKRTKKVLDFAKRVVAAGEDKS</sequence>
<reference evidence="2" key="1">
    <citation type="submission" date="2021-03" db="EMBL/GenBank/DDBJ databases">
        <authorList>
            <person name="Bekaert M."/>
        </authorList>
    </citation>
    <scope>NUCLEOTIDE SEQUENCE</scope>
</reference>
<dbReference type="PROSITE" id="PS50209">
    <property type="entry name" value="CARD"/>
    <property type="match status" value="1"/>
</dbReference>
<dbReference type="PANTHER" id="PTHR46575:SF1">
    <property type="entry name" value="AMYLOID PROTEIN-BINDING PROTEIN 2"/>
    <property type="match status" value="1"/>
</dbReference>
<gene>
    <name evidence="2" type="ORF">MEDL_21614</name>
</gene>
<dbReference type="SUPFAM" id="SSF47986">
    <property type="entry name" value="DEATH domain"/>
    <property type="match status" value="1"/>
</dbReference>
<keyword evidence="3" id="KW-1185">Reference proteome</keyword>
<dbReference type="Gene3D" id="1.25.40.10">
    <property type="entry name" value="Tetratricopeptide repeat domain"/>
    <property type="match status" value="1"/>
</dbReference>